<dbReference type="EMBL" id="JAGSCS010000001">
    <property type="protein sequence ID" value="MBR0574733.1"/>
    <property type="molecule type" value="Genomic_DNA"/>
</dbReference>
<accession>A0A941CN37</accession>
<name>A0A941CN37_9CLOT</name>
<gene>
    <name evidence="1" type="ORF">KCG48_00115</name>
</gene>
<evidence type="ECO:0000313" key="2">
    <source>
        <dbReference type="Proteomes" id="UP000675379"/>
    </source>
</evidence>
<dbReference type="Proteomes" id="UP000675379">
    <property type="component" value="Unassembled WGS sequence"/>
</dbReference>
<proteinExistence type="predicted"/>
<dbReference type="AlphaFoldDB" id="A0A941CN37"/>
<reference evidence="1" key="1">
    <citation type="submission" date="2021-04" db="EMBL/GenBank/DDBJ databases">
        <title>Proteiniclasticum sedimins sp. nov., an obligate anaerobic bacterium isolated from anaerobic sludge.</title>
        <authorList>
            <person name="Liu J."/>
        </authorList>
    </citation>
    <scope>NUCLEOTIDE SEQUENCE</scope>
    <source>
        <strain evidence="1">BAD-10</strain>
    </source>
</reference>
<keyword evidence="2" id="KW-1185">Reference proteome</keyword>
<evidence type="ECO:0000313" key="1">
    <source>
        <dbReference type="EMBL" id="MBR0574733.1"/>
    </source>
</evidence>
<sequence length="110" mass="13007">MYRDIIDGKDLSRLLPDLPEEFRSIRLEIFIREYADEYAKIEEALQKIKKKVSRSAYLGKEQEVFFFEGDELEEDFRKPLLSKLKEQGYQCDMKDGARGTVVITVHWKNA</sequence>
<protein>
    <submittedName>
        <fullName evidence="1">Uncharacterized protein</fullName>
    </submittedName>
</protein>
<comment type="caution">
    <text evidence="1">The sequence shown here is derived from an EMBL/GenBank/DDBJ whole genome shotgun (WGS) entry which is preliminary data.</text>
</comment>
<organism evidence="1 2">
    <name type="scientific">Proteiniclasticum sediminis</name>
    <dbReference type="NCBI Taxonomy" id="2804028"/>
    <lineage>
        <taxon>Bacteria</taxon>
        <taxon>Bacillati</taxon>
        <taxon>Bacillota</taxon>
        <taxon>Clostridia</taxon>
        <taxon>Eubacteriales</taxon>
        <taxon>Clostridiaceae</taxon>
        <taxon>Proteiniclasticum</taxon>
    </lineage>
</organism>
<dbReference type="RefSeq" id="WP_211799258.1">
    <property type="nucleotide sequence ID" value="NZ_JAGSCS010000001.1"/>
</dbReference>